<evidence type="ECO:0000313" key="3">
    <source>
        <dbReference type="Proteomes" id="UP000789405"/>
    </source>
</evidence>
<gene>
    <name evidence="2" type="ORF">DERYTH_LOCUS10917</name>
</gene>
<reference evidence="2" key="1">
    <citation type="submission" date="2021-06" db="EMBL/GenBank/DDBJ databases">
        <authorList>
            <person name="Kallberg Y."/>
            <person name="Tangrot J."/>
            <person name="Rosling A."/>
        </authorList>
    </citation>
    <scope>NUCLEOTIDE SEQUENCE</scope>
    <source>
        <strain evidence="2">MA453B</strain>
    </source>
</reference>
<dbReference type="OrthoDB" id="205993at2759"/>
<feature type="compositionally biased region" description="Basic and acidic residues" evidence="1">
    <location>
        <begin position="671"/>
        <end position="681"/>
    </location>
</feature>
<dbReference type="AlphaFoldDB" id="A0A9N9E5K1"/>
<name>A0A9N9E5K1_9GLOM</name>
<protein>
    <submittedName>
        <fullName evidence="2">8378_t:CDS:1</fullName>
    </submittedName>
</protein>
<comment type="caution">
    <text evidence="2">The sequence shown here is derived from an EMBL/GenBank/DDBJ whole genome shotgun (WGS) entry which is preliminary data.</text>
</comment>
<dbReference type="Pfam" id="PF04910">
    <property type="entry name" value="Tcf25"/>
    <property type="match status" value="1"/>
</dbReference>
<proteinExistence type="predicted"/>
<feature type="compositionally biased region" description="Polar residues" evidence="1">
    <location>
        <begin position="635"/>
        <end position="657"/>
    </location>
</feature>
<evidence type="ECO:0000313" key="2">
    <source>
        <dbReference type="EMBL" id="CAG8665076.1"/>
    </source>
</evidence>
<dbReference type="InterPro" id="IPR006994">
    <property type="entry name" value="TCF25/Rqc1"/>
</dbReference>
<feature type="compositionally biased region" description="Acidic residues" evidence="1">
    <location>
        <begin position="48"/>
        <end position="59"/>
    </location>
</feature>
<feature type="compositionally biased region" description="Basic and acidic residues" evidence="1">
    <location>
        <begin position="10"/>
        <end position="23"/>
    </location>
</feature>
<dbReference type="GO" id="GO:1990112">
    <property type="term" value="C:RQC complex"/>
    <property type="evidence" value="ECO:0007669"/>
    <property type="project" value="TreeGrafter"/>
</dbReference>
<feature type="region of interest" description="Disordered" evidence="1">
    <location>
        <begin position="608"/>
        <end position="681"/>
    </location>
</feature>
<keyword evidence="3" id="KW-1185">Reference proteome</keyword>
<accession>A0A9N9E5K1</accession>
<evidence type="ECO:0000256" key="1">
    <source>
        <dbReference type="SAM" id="MobiDB-lite"/>
    </source>
</evidence>
<feature type="region of interest" description="Disordered" evidence="1">
    <location>
        <begin position="1"/>
        <end position="64"/>
    </location>
</feature>
<dbReference type="Proteomes" id="UP000789405">
    <property type="component" value="Unassembled WGS sequence"/>
</dbReference>
<dbReference type="PANTHER" id="PTHR22684">
    <property type="entry name" value="NULP1-RELATED"/>
    <property type="match status" value="1"/>
</dbReference>
<dbReference type="PANTHER" id="PTHR22684:SF0">
    <property type="entry name" value="RIBOSOME QUALITY CONTROL COMPLEX SUBUNIT TCF25"/>
    <property type="match status" value="1"/>
</dbReference>
<feature type="compositionally biased region" description="Acidic residues" evidence="1">
    <location>
        <begin position="24"/>
        <end position="33"/>
    </location>
</feature>
<dbReference type="EMBL" id="CAJVPY010006559">
    <property type="protein sequence ID" value="CAG8665076.1"/>
    <property type="molecule type" value="Genomic_DNA"/>
</dbReference>
<sequence length="703" mass="80676">MSSRAFKRAVNKEDSLSLKHVNDDSEEIIDDSDQERPKKNLFDLLNEGNEENEDVDQNSENENMTEKLKRFILISECATTKDSDKKTKSGKKVEEMNDSELESLIREVSEKFGDSSLQLKDESAVNNSSSSPAPSNISFLVVDTRLLDDDGEMRRMFSSVVVDREIRGRNYARTVKKTALAKPRQNWPPIIKCGLGMELLEEKDGILYFTFTHSLQYQSIQMSFIQCVATHDPNTIYALLRDNPYHIDSLLQMSEIYKMSSDLVMAQEFLERALYAFERNFHIKFNITRGTSRMSYKRYENRAFFLALFRHVQSLSRRGCWQTSFEFSKLLLSLDPINDPLCALRFIDYIGLKARQYSYVLSMANEWSHHDLKNWPNFAYSAALAQFQLELQIDNKNPIHDVSTAMLERAILYFPTMILPLAEKCDIQLDSNVAEDPFFLETPTSDYLDLLIDLYVDQASPLWAQPEVISWLQTALCNVFVKQQIPSYKACMAHDEFNEAFGHGKNIRENLFNGPAPQLPEIANREINLYDPLPPSDGISPYVNTSSTFTRIADFENVLADDLRTFLDRVPNGNVRMLAERIHQIADVTNLQAAAERLIGLLVGTHDNDDNGENLPAQDQELIMPGGFPRDNDNTESNQEPNQEPNQESNQEPSQEPNESENVDASAAQIDNHDNETHEDYYSTKETAWLHYYEKYVCYVTMQ</sequence>
<organism evidence="2 3">
    <name type="scientific">Dentiscutata erythropus</name>
    <dbReference type="NCBI Taxonomy" id="1348616"/>
    <lineage>
        <taxon>Eukaryota</taxon>
        <taxon>Fungi</taxon>
        <taxon>Fungi incertae sedis</taxon>
        <taxon>Mucoromycota</taxon>
        <taxon>Glomeromycotina</taxon>
        <taxon>Glomeromycetes</taxon>
        <taxon>Diversisporales</taxon>
        <taxon>Gigasporaceae</taxon>
        <taxon>Dentiscutata</taxon>
    </lineage>
</organism>